<dbReference type="OrthoDB" id="9765709at2"/>
<proteinExistence type="predicted"/>
<keyword evidence="2" id="KW-1185">Reference proteome</keyword>
<sequence>MREIDSAIREFIKPLVIPVNGKGKKGESNGHVTSITETLVALGISPQAEVGKLWLKFANSDSDIRLHELAHRNNLMYRAFNEQFNLHWKNFEIILDEVLDRFKRKYLFLVVKIEKLASLNQISTNVASGFRNTVAPGSPLFHIFLSKLSSIAWFDPLKEMKYFQFSEFEKVLIRQDSYFHWPPLAYFRRLIEIGEFDRVWSVIDSLAILDNTILHQEIVKLCLEMPDTYFLRWMEKEFEWFQRMDQREYINTDLYSKAIERVFEVGQDKFGLRLLSEILAVLPDPKWDYEKRTIIEGNELNSWYSPEPRFKLSSHDYIEFISYFFPILEKWKPWKLIQFLFELLDRSLEFSSYPPKKAGESYRDDHSYITRASIWDHRQNYNHKLSDQIIPYFRDAILYYVKDKASFEEVLSLLGSKDWLVFARMSIFLVSQKGWEIDRKKVREYLQNKTFADPLRFANEYYLLLSKTFSKLKQEEQIQYRGWLDGIASELCIEYEAEYREANKKEASEFNLRSRLEGFLDDFYYRKLPAIEEFLPKEKANYLNALKAKFKDSYTRPEFPYYHESFIGPTSPLENQELATLSIAEIIQKMTEFKKRENPWTEPSPEGLARQISRDVEINPERYLDSIQDFCSEEISNLYLGALLWGFRSALDSGKTLKTDILCEYLKFLFTLVKEKSVQETIDLQHTLASFLRTIFNKQIITKNDFEHFEFLHWIAILLSSSSPDEDYESKEQDLVSIGINSVRGNALHSLVYFLDDYFRRILEKNLSNAPSNQLVLKVYSILKEHFSGEHAERKTDRCVIGQYFAFLFWLNPQWFKENQSLFLNDNKDLSRIFFYSYLQYGSYSLEIYLNFREWFIESIEYLEELGDQVREEKGIRPFRLGDLLVNLYGNEVIKDCNDPILEKFFSLSHGFLKANAIRFLGKNVPDNHALMLDRTETLWKWRLEKGPSSEEYEEFSVWIDRGFFSDGLVFDTLKKIKVSNLRNFGIESYLKFLKANFHKNPLVSMQFIKTITEENSYYWNSKPGDNLWEILKMGISDSDSTVREITGEIIHRLSSFGYFQYRELLGI</sequence>
<organism evidence="1 2">
    <name type="scientific">Leptospira andrefontaineae</name>
    <dbReference type="NCBI Taxonomy" id="2484976"/>
    <lineage>
        <taxon>Bacteria</taxon>
        <taxon>Pseudomonadati</taxon>
        <taxon>Spirochaetota</taxon>
        <taxon>Spirochaetia</taxon>
        <taxon>Leptospirales</taxon>
        <taxon>Leptospiraceae</taxon>
        <taxon>Leptospira</taxon>
    </lineage>
</organism>
<protein>
    <submittedName>
        <fullName evidence="1">Uncharacterized protein</fullName>
    </submittedName>
</protein>
<dbReference type="AlphaFoldDB" id="A0A4R9H8U5"/>
<name>A0A4R9H8U5_9LEPT</name>
<dbReference type="Proteomes" id="UP000298097">
    <property type="component" value="Unassembled WGS sequence"/>
</dbReference>
<reference evidence="1" key="1">
    <citation type="journal article" date="2019" name="PLoS Negl. Trop. Dis.">
        <title>Revisiting the worldwide diversity of Leptospira species in the environment.</title>
        <authorList>
            <person name="Vincent A.T."/>
            <person name="Schiettekatte O."/>
            <person name="Bourhy P."/>
            <person name="Veyrier F.J."/>
            <person name="Picardeau M."/>
        </authorList>
    </citation>
    <scope>NUCLEOTIDE SEQUENCE [LARGE SCALE GENOMIC DNA]</scope>
    <source>
        <strain evidence="1">201800301</strain>
    </source>
</reference>
<evidence type="ECO:0000313" key="1">
    <source>
        <dbReference type="EMBL" id="TGK42467.1"/>
    </source>
</evidence>
<comment type="caution">
    <text evidence="1">The sequence shown here is derived from an EMBL/GenBank/DDBJ whole genome shotgun (WGS) entry which is preliminary data.</text>
</comment>
<dbReference type="EMBL" id="RQEY01000010">
    <property type="protein sequence ID" value="TGK42467.1"/>
    <property type="molecule type" value="Genomic_DNA"/>
</dbReference>
<evidence type="ECO:0000313" key="2">
    <source>
        <dbReference type="Proteomes" id="UP000298097"/>
    </source>
</evidence>
<accession>A0A4R9H8U5</accession>
<gene>
    <name evidence="1" type="ORF">EHO65_06860</name>
</gene>